<evidence type="ECO:0000313" key="9">
    <source>
        <dbReference type="EMBL" id="RKQ34104.1"/>
    </source>
</evidence>
<dbReference type="OrthoDB" id="9784230at2"/>
<evidence type="ECO:0000256" key="7">
    <source>
        <dbReference type="SAM" id="SignalP"/>
    </source>
</evidence>
<keyword evidence="6" id="KW-0449">Lipoprotein</keyword>
<dbReference type="PANTHER" id="PTHR34296:SF2">
    <property type="entry name" value="ABC TRANSPORTER GUANOSINE-BINDING PROTEIN NUPN"/>
    <property type="match status" value="1"/>
</dbReference>
<accession>A0A495A712</accession>
<feature type="signal peptide" evidence="7">
    <location>
        <begin position="1"/>
        <end position="23"/>
    </location>
</feature>
<dbReference type="CDD" id="cd06354">
    <property type="entry name" value="PBP1_PrnA-like"/>
    <property type="match status" value="1"/>
</dbReference>
<dbReference type="EMBL" id="PNJG02000003">
    <property type="protein sequence ID" value="RKQ34104.1"/>
    <property type="molecule type" value="Genomic_DNA"/>
</dbReference>
<keyword evidence="3" id="KW-1003">Cell membrane</keyword>
<proteinExistence type="inferred from homology"/>
<evidence type="ECO:0000256" key="3">
    <source>
        <dbReference type="ARBA" id="ARBA00022475"/>
    </source>
</evidence>
<reference evidence="9 10" key="1">
    <citation type="submission" date="2018-10" db="EMBL/GenBank/DDBJ databases">
        <title>Kocuria tytouropygialis sp. nov., isolated from the uropygial gland of an American barn owl (Tyto furcata).</title>
        <authorList>
            <person name="Braun M.S."/>
            <person name="Wang E."/>
            <person name="Zimmermann S."/>
            <person name="Wagner H."/>
            <person name="Wink M."/>
        </authorList>
    </citation>
    <scope>NUCLEOTIDE SEQUENCE [LARGE SCALE GENOMIC DNA]</scope>
    <source>
        <strain evidence="9 10">442</strain>
    </source>
</reference>
<dbReference type="Pfam" id="PF02608">
    <property type="entry name" value="Bmp"/>
    <property type="match status" value="1"/>
</dbReference>
<sequence length="363" mass="38493">MTTRRFRTLGALGLAGVTGLALAGCGAAPESSGDSSAQASDFKGCIVSDDGGFQDRSFNQSSYEGLKAAEEHKGIKTSQAESQSETDFEPNLTSMAQQGCNLTVSVGFLLADTTKKVAQANPDKHFAIVDDSSITADNVKPIVYNTAEAAFLAGYLAAGTSETGKVATYGGMDIPTVTVFMDGFSDGVKYYNEKKKKDVKVLGWNKDSQNGTFLSSFQDSSKAKTVTQNLIGDGADVVLPVAGQAAQGTVDAVTEANKGNKNVRLIWPDTDGYETLDSGKEFLLTSVLKEMSKSVEDVVTQAADGKFDNKQYVGTLENGGVGLAPYHDQQEKVGAELDKEVQQLKQDVIDRKVTVESKNAPKS</sequence>
<dbReference type="PROSITE" id="PS51257">
    <property type="entry name" value="PROKAR_LIPOPROTEIN"/>
    <property type="match status" value="1"/>
</dbReference>
<keyword evidence="5" id="KW-0472">Membrane</keyword>
<name>A0A495A712_9MICC</name>
<dbReference type="InterPro" id="IPR003760">
    <property type="entry name" value="PnrA-like"/>
</dbReference>
<evidence type="ECO:0000313" key="10">
    <source>
        <dbReference type="Proteomes" id="UP000249516"/>
    </source>
</evidence>
<evidence type="ECO:0000256" key="5">
    <source>
        <dbReference type="ARBA" id="ARBA00023136"/>
    </source>
</evidence>
<dbReference type="Gene3D" id="3.40.50.2300">
    <property type="match status" value="2"/>
</dbReference>
<dbReference type="PANTHER" id="PTHR34296">
    <property type="entry name" value="TRANSCRIPTIONAL ACTIVATOR PROTEIN MED"/>
    <property type="match status" value="1"/>
</dbReference>
<dbReference type="GO" id="GO:0005886">
    <property type="term" value="C:plasma membrane"/>
    <property type="evidence" value="ECO:0007669"/>
    <property type="project" value="UniProtKB-SubCell"/>
</dbReference>
<comment type="similarity">
    <text evidence="2">Belongs to the BMP lipoprotein family.</text>
</comment>
<dbReference type="AlphaFoldDB" id="A0A495A712"/>
<evidence type="ECO:0000256" key="2">
    <source>
        <dbReference type="ARBA" id="ARBA00008610"/>
    </source>
</evidence>
<evidence type="ECO:0000256" key="1">
    <source>
        <dbReference type="ARBA" id="ARBA00004193"/>
    </source>
</evidence>
<gene>
    <name evidence="9" type="ORF">C1C97_009655</name>
</gene>
<dbReference type="InterPro" id="IPR028082">
    <property type="entry name" value="Peripla_BP_I"/>
</dbReference>
<dbReference type="InterPro" id="IPR050957">
    <property type="entry name" value="BMP_lipoprotein"/>
</dbReference>
<dbReference type="RefSeq" id="WP_110919504.1">
    <property type="nucleotide sequence ID" value="NZ_PNJG02000003.1"/>
</dbReference>
<feature type="domain" description="ABC transporter substrate-binding protein PnrA-like" evidence="8">
    <location>
        <begin position="47"/>
        <end position="356"/>
    </location>
</feature>
<dbReference type="SUPFAM" id="SSF53822">
    <property type="entry name" value="Periplasmic binding protein-like I"/>
    <property type="match status" value="1"/>
</dbReference>
<evidence type="ECO:0000256" key="6">
    <source>
        <dbReference type="ARBA" id="ARBA00023288"/>
    </source>
</evidence>
<comment type="caution">
    <text evidence="9">The sequence shown here is derived from an EMBL/GenBank/DDBJ whole genome shotgun (WGS) entry which is preliminary data.</text>
</comment>
<evidence type="ECO:0000256" key="4">
    <source>
        <dbReference type="ARBA" id="ARBA00022729"/>
    </source>
</evidence>
<protein>
    <submittedName>
        <fullName evidence="9">BMP family ABC transporter substrate-binding protein</fullName>
    </submittedName>
</protein>
<keyword evidence="10" id="KW-1185">Reference proteome</keyword>
<organism evidence="9 10">
    <name type="scientific">Kocuria tytonis</name>
    <dbReference type="NCBI Taxonomy" id="2054280"/>
    <lineage>
        <taxon>Bacteria</taxon>
        <taxon>Bacillati</taxon>
        <taxon>Actinomycetota</taxon>
        <taxon>Actinomycetes</taxon>
        <taxon>Micrococcales</taxon>
        <taxon>Micrococcaceae</taxon>
        <taxon>Kocuria</taxon>
    </lineage>
</organism>
<dbReference type="Proteomes" id="UP000249516">
    <property type="component" value="Unassembled WGS sequence"/>
</dbReference>
<evidence type="ECO:0000259" key="8">
    <source>
        <dbReference type="Pfam" id="PF02608"/>
    </source>
</evidence>
<comment type="subcellular location">
    <subcellularLocation>
        <location evidence="1">Cell membrane</location>
        <topology evidence="1">Lipid-anchor</topology>
    </subcellularLocation>
</comment>
<feature type="chain" id="PRO_5039048002" evidence="7">
    <location>
        <begin position="24"/>
        <end position="363"/>
    </location>
</feature>
<keyword evidence="4 7" id="KW-0732">Signal</keyword>